<dbReference type="GeneID" id="19332662"/>
<evidence type="ECO:0000313" key="1">
    <source>
        <dbReference type="EMBL" id="EME85731.1"/>
    </source>
</evidence>
<dbReference type="HOGENOM" id="CLU_1971487_0_0_1"/>
<dbReference type="KEGG" id="pfj:MYCFIDRAFT_171608"/>
<accession>M3AMC7</accession>
<evidence type="ECO:0000313" key="2">
    <source>
        <dbReference type="Proteomes" id="UP000016932"/>
    </source>
</evidence>
<proteinExistence type="predicted"/>
<reference evidence="1 2" key="1">
    <citation type="journal article" date="2012" name="PLoS Pathog.">
        <title>Diverse lifestyles and strategies of plant pathogenesis encoded in the genomes of eighteen Dothideomycetes fungi.</title>
        <authorList>
            <person name="Ohm R.A."/>
            <person name="Feau N."/>
            <person name="Henrissat B."/>
            <person name="Schoch C.L."/>
            <person name="Horwitz B.A."/>
            <person name="Barry K.W."/>
            <person name="Condon B.J."/>
            <person name="Copeland A.C."/>
            <person name="Dhillon B."/>
            <person name="Glaser F."/>
            <person name="Hesse C.N."/>
            <person name="Kosti I."/>
            <person name="LaButti K."/>
            <person name="Lindquist E.A."/>
            <person name="Lucas S."/>
            <person name="Salamov A.A."/>
            <person name="Bradshaw R.E."/>
            <person name="Ciuffetti L."/>
            <person name="Hamelin R.C."/>
            <person name="Kema G.H.J."/>
            <person name="Lawrence C."/>
            <person name="Scott J.A."/>
            <person name="Spatafora J.W."/>
            <person name="Turgeon B.G."/>
            <person name="de Wit P.J.G.M."/>
            <person name="Zhong S."/>
            <person name="Goodwin S.B."/>
            <person name="Grigoriev I.V."/>
        </authorList>
    </citation>
    <scope>NUCLEOTIDE SEQUENCE [LARGE SCALE GENOMIC DNA]</scope>
    <source>
        <strain evidence="1 2">CIRAD86</strain>
    </source>
</reference>
<name>M3AMC7_PSEFD</name>
<dbReference type="AlphaFoldDB" id="M3AMC7"/>
<dbReference type="EMBL" id="KB446556">
    <property type="protein sequence ID" value="EME85731.1"/>
    <property type="molecule type" value="Genomic_DNA"/>
</dbReference>
<dbReference type="RefSeq" id="XP_007923242.1">
    <property type="nucleotide sequence ID" value="XM_007925051.1"/>
</dbReference>
<protein>
    <submittedName>
        <fullName evidence="1">Uncharacterized protein</fullName>
    </submittedName>
</protein>
<sequence length="127" mass="14568">MGFPYSSSLSTDLSNLDDAVFTGRRYGMSLTSDNDEHFSNMHFLFISFCLASFEEHNIGWLQRRDGWMSMYRPSWKSSSRWVFSLTLFPAELKIPLPKELVFLLSCLDGSRISSPLLQVLVCPIFPT</sequence>
<keyword evidence="2" id="KW-1185">Reference proteome</keyword>
<gene>
    <name evidence="1" type="ORF">MYCFIDRAFT_171608</name>
</gene>
<organism evidence="1 2">
    <name type="scientific">Pseudocercospora fijiensis (strain CIRAD86)</name>
    <name type="common">Black leaf streak disease fungus</name>
    <name type="synonym">Mycosphaerella fijiensis</name>
    <dbReference type="NCBI Taxonomy" id="383855"/>
    <lineage>
        <taxon>Eukaryota</taxon>
        <taxon>Fungi</taxon>
        <taxon>Dikarya</taxon>
        <taxon>Ascomycota</taxon>
        <taxon>Pezizomycotina</taxon>
        <taxon>Dothideomycetes</taxon>
        <taxon>Dothideomycetidae</taxon>
        <taxon>Mycosphaerellales</taxon>
        <taxon>Mycosphaerellaceae</taxon>
        <taxon>Pseudocercospora</taxon>
    </lineage>
</organism>
<dbReference type="VEuPathDB" id="FungiDB:MYCFIDRAFT_171608"/>
<dbReference type="Proteomes" id="UP000016932">
    <property type="component" value="Unassembled WGS sequence"/>
</dbReference>